<accession>A0A8H5D0S6</accession>
<organism evidence="1 2">
    <name type="scientific">Leucocoprinus leucothites</name>
    <dbReference type="NCBI Taxonomy" id="201217"/>
    <lineage>
        <taxon>Eukaryota</taxon>
        <taxon>Fungi</taxon>
        <taxon>Dikarya</taxon>
        <taxon>Basidiomycota</taxon>
        <taxon>Agaricomycotina</taxon>
        <taxon>Agaricomycetes</taxon>
        <taxon>Agaricomycetidae</taxon>
        <taxon>Agaricales</taxon>
        <taxon>Agaricineae</taxon>
        <taxon>Agaricaceae</taxon>
        <taxon>Leucocoprinus</taxon>
    </lineage>
</organism>
<gene>
    <name evidence="1" type="ORF">D9756_009272</name>
</gene>
<evidence type="ECO:0000313" key="2">
    <source>
        <dbReference type="Proteomes" id="UP000559027"/>
    </source>
</evidence>
<dbReference type="Proteomes" id="UP000559027">
    <property type="component" value="Unassembled WGS sequence"/>
</dbReference>
<comment type="caution">
    <text evidence="1">The sequence shown here is derived from an EMBL/GenBank/DDBJ whole genome shotgun (WGS) entry which is preliminary data.</text>
</comment>
<protein>
    <submittedName>
        <fullName evidence="1">Uncharacterized protein</fullName>
    </submittedName>
</protein>
<sequence>MGATLAKVVPFSEGTVLFLDTLRDITSAVGLMSLRPYLRYSVSEVVDENKCPYVDTEVVYGKYAQAGAFDIYMNCAACAEVKWHLDTSIPSQAIGPPSSQDLASTLIAALEFNALAHLRT</sequence>
<evidence type="ECO:0000313" key="1">
    <source>
        <dbReference type="EMBL" id="KAF5350077.1"/>
    </source>
</evidence>
<dbReference type="OrthoDB" id="10266508at2759"/>
<proteinExistence type="predicted"/>
<reference evidence="1 2" key="1">
    <citation type="journal article" date="2020" name="ISME J.">
        <title>Uncovering the hidden diversity of litter-decomposition mechanisms in mushroom-forming fungi.</title>
        <authorList>
            <person name="Floudas D."/>
            <person name="Bentzer J."/>
            <person name="Ahren D."/>
            <person name="Johansson T."/>
            <person name="Persson P."/>
            <person name="Tunlid A."/>
        </authorList>
    </citation>
    <scope>NUCLEOTIDE SEQUENCE [LARGE SCALE GENOMIC DNA]</scope>
    <source>
        <strain evidence="1 2">CBS 146.42</strain>
    </source>
</reference>
<name>A0A8H5D0S6_9AGAR</name>
<dbReference type="AlphaFoldDB" id="A0A8H5D0S6"/>
<keyword evidence="2" id="KW-1185">Reference proteome</keyword>
<dbReference type="EMBL" id="JAACJO010000015">
    <property type="protein sequence ID" value="KAF5350077.1"/>
    <property type="molecule type" value="Genomic_DNA"/>
</dbReference>